<gene>
    <name evidence="1" type="ORF">B0H16DRAFT_1463228</name>
</gene>
<keyword evidence="2" id="KW-1185">Reference proteome</keyword>
<protein>
    <recommendedName>
        <fullName evidence="3">Tudor domain-containing protein</fullName>
    </recommendedName>
</protein>
<evidence type="ECO:0000313" key="1">
    <source>
        <dbReference type="EMBL" id="KAJ7744356.1"/>
    </source>
</evidence>
<evidence type="ECO:0000313" key="2">
    <source>
        <dbReference type="Proteomes" id="UP001215598"/>
    </source>
</evidence>
<sequence length="205" mass="23082">MSIKQAIDTIVIWIFPDVDRHFIQLPRWEPEESFLTTCALRVFWNTANCHRDHNQISKFKKGEVIGLKKAHTTAKPRRKPGPGRSSVSLIGARFFALWVPDGYYYSAYVQEGVGDKYVVRFEDDNVEATLPLKHLRDCTKLEPGDTITLLRDNAVVADLADDGSRGITLNESGEIGSRGTRIFFVGGIEWLLDGCLGMRACCDYV</sequence>
<proteinExistence type="predicted"/>
<organism evidence="1 2">
    <name type="scientific">Mycena metata</name>
    <dbReference type="NCBI Taxonomy" id="1033252"/>
    <lineage>
        <taxon>Eukaryota</taxon>
        <taxon>Fungi</taxon>
        <taxon>Dikarya</taxon>
        <taxon>Basidiomycota</taxon>
        <taxon>Agaricomycotina</taxon>
        <taxon>Agaricomycetes</taxon>
        <taxon>Agaricomycetidae</taxon>
        <taxon>Agaricales</taxon>
        <taxon>Marasmiineae</taxon>
        <taxon>Mycenaceae</taxon>
        <taxon>Mycena</taxon>
    </lineage>
</organism>
<dbReference type="Proteomes" id="UP001215598">
    <property type="component" value="Unassembled WGS sequence"/>
</dbReference>
<dbReference type="AlphaFoldDB" id="A0AAD7IM11"/>
<comment type="caution">
    <text evidence="1">The sequence shown here is derived from an EMBL/GenBank/DDBJ whole genome shotgun (WGS) entry which is preliminary data.</text>
</comment>
<dbReference type="EMBL" id="JARKIB010000087">
    <property type="protein sequence ID" value="KAJ7744356.1"/>
    <property type="molecule type" value="Genomic_DNA"/>
</dbReference>
<evidence type="ECO:0008006" key="3">
    <source>
        <dbReference type="Google" id="ProtNLM"/>
    </source>
</evidence>
<name>A0AAD7IM11_9AGAR</name>
<accession>A0AAD7IM11</accession>
<reference evidence="1" key="1">
    <citation type="submission" date="2023-03" db="EMBL/GenBank/DDBJ databases">
        <title>Massive genome expansion in bonnet fungi (Mycena s.s.) driven by repeated elements and novel gene families across ecological guilds.</title>
        <authorList>
            <consortium name="Lawrence Berkeley National Laboratory"/>
            <person name="Harder C.B."/>
            <person name="Miyauchi S."/>
            <person name="Viragh M."/>
            <person name="Kuo A."/>
            <person name="Thoen E."/>
            <person name="Andreopoulos B."/>
            <person name="Lu D."/>
            <person name="Skrede I."/>
            <person name="Drula E."/>
            <person name="Henrissat B."/>
            <person name="Morin E."/>
            <person name="Kohler A."/>
            <person name="Barry K."/>
            <person name="LaButti K."/>
            <person name="Morin E."/>
            <person name="Salamov A."/>
            <person name="Lipzen A."/>
            <person name="Mereny Z."/>
            <person name="Hegedus B."/>
            <person name="Baldrian P."/>
            <person name="Stursova M."/>
            <person name="Weitz H."/>
            <person name="Taylor A."/>
            <person name="Grigoriev I.V."/>
            <person name="Nagy L.G."/>
            <person name="Martin F."/>
            <person name="Kauserud H."/>
        </authorList>
    </citation>
    <scope>NUCLEOTIDE SEQUENCE</scope>
    <source>
        <strain evidence="1">CBHHK182m</strain>
    </source>
</reference>
<dbReference type="SUPFAM" id="SSF63748">
    <property type="entry name" value="Tudor/PWWP/MBT"/>
    <property type="match status" value="1"/>
</dbReference>